<feature type="transmembrane region" description="Helical" evidence="5">
    <location>
        <begin position="131"/>
        <end position="152"/>
    </location>
</feature>
<sequence length="162" mass="17567">MNWVDFTILGIIAISTLISLVRGFVKEAISLVVWFGALFIASQFFADLAVYYTRIEDPLLRNGAAIASLFIVALLLGGMVNHIVGRAVQASGLSGADRILGVVFGGLRGLLIVSALLFFLDTFTAAATALWWQQSMLIPEFGIIIEWFFTFVKGSSSFLTPA</sequence>
<feature type="transmembrane region" description="Helical" evidence="5">
    <location>
        <begin position="99"/>
        <end position="119"/>
    </location>
</feature>
<accession>A0A7S9E170</accession>
<evidence type="ECO:0000256" key="4">
    <source>
        <dbReference type="ARBA" id="ARBA00023136"/>
    </source>
</evidence>
<evidence type="ECO:0000256" key="1">
    <source>
        <dbReference type="ARBA" id="ARBA00004141"/>
    </source>
</evidence>
<evidence type="ECO:0000313" key="6">
    <source>
        <dbReference type="EMBL" id="QPG07150.1"/>
    </source>
</evidence>
<gene>
    <name evidence="6" type="ORF">IT774_05940</name>
</gene>
<keyword evidence="3 5" id="KW-1133">Transmembrane helix</keyword>
<evidence type="ECO:0000256" key="2">
    <source>
        <dbReference type="ARBA" id="ARBA00022692"/>
    </source>
</evidence>
<comment type="subcellular location">
    <subcellularLocation>
        <location evidence="1">Membrane</location>
        <topology evidence="1">Multi-pass membrane protein</topology>
    </subcellularLocation>
</comment>
<evidence type="ECO:0000256" key="3">
    <source>
        <dbReference type="ARBA" id="ARBA00022989"/>
    </source>
</evidence>
<organism evidence="6 7">
    <name type="scientific">Salinimonas marina</name>
    <dbReference type="NCBI Taxonomy" id="2785918"/>
    <lineage>
        <taxon>Bacteria</taxon>
        <taxon>Pseudomonadati</taxon>
        <taxon>Pseudomonadota</taxon>
        <taxon>Gammaproteobacteria</taxon>
        <taxon>Alteromonadales</taxon>
        <taxon>Alteromonadaceae</taxon>
        <taxon>Alteromonas/Salinimonas group</taxon>
        <taxon>Salinimonas</taxon>
    </lineage>
</organism>
<evidence type="ECO:0000313" key="7">
    <source>
        <dbReference type="Proteomes" id="UP000595095"/>
    </source>
</evidence>
<dbReference type="KEGG" id="smaa:IT774_05940"/>
<dbReference type="PANTHER" id="PTHR36926:SF1">
    <property type="entry name" value="COLICIN V PRODUCTION PROTEIN"/>
    <property type="match status" value="1"/>
</dbReference>
<reference evidence="6 7" key="1">
    <citation type="submission" date="2020-11" db="EMBL/GenBank/DDBJ databases">
        <title>Complete genome sequence for Salinimonas sp. strain G2-b.</title>
        <authorList>
            <person name="Park S.-J."/>
        </authorList>
    </citation>
    <scope>NUCLEOTIDE SEQUENCE [LARGE SCALE GENOMIC DNA]</scope>
    <source>
        <strain evidence="6 7">G2-b</strain>
    </source>
</reference>
<feature type="transmembrane region" description="Helical" evidence="5">
    <location>
        <begin position="6"/>
        <end position="25"/>
    </location>
</feature>
<feature type="transmembrane region" description="Helical" evidence="5">
    <location>
        <begin position="32"/>
        <end position="52"/>
    </location>
</feature>
<dbReference type="EMBL" id="CP064795">
    <property type="protein sequence ID" value="QPG07150.1"/>
    <property type="molecule type" value="Genomic_DNA"/>
</dbReference>
<dbReference type="AlphaFoldDB" id="A0A7S9E170"/>
<dbReference type="InterPro" id="IPR052719">
    <property type="entry name" value="CvpA-like"/>
</dbReference>
<protein>
    <submittedName>
        <fullName evidence="6">CvpA family protein</fullName>
    </submittedName>
</protein>
<dbReference type="InterPro" id="IPR003825">
    <property type="entry name" value="Colicin-V_CvpA"/>
</dbReference>
<evidence type="ECO:0000256" key="5">
    <source>
        <dbReference type="SAM" id="Phobius"/>
    </source>
</evidence>
<proteinExistence type="predicted"/>
<keyword evidence="7" id="KW-1185">Reference proteome</keyword>
<name>A0A7S9E170_9ALTE</name>
<dbReference type="PANTHER" id="PTHR36926">
    <property type="entry name" value="COLICIN V PRODUCTION PROTEIN"/>
    <property type="match status" value="1"/>
</dbReference>
<dbReference type="GO" id="GO:0009403">
    <property type="term" value="P:toxin biosynthetic process"/>
    <property type="evidence" value="ECO:0007669"/>
    <property type="project" value="InterPro"/>
</dbReference>
<feature type="transmembrane region" description="Helical" evidence="5">
    <location>
        <begin position="64"/>
        <end position="87"/>
    </location>
</feature>
<dbReference type="GO" id="GO:0016020">
    <property type="term" value="C:membrane"/>
    <property type="evidence" value="ECO:0007669"/>
    <property type="project" value="UniProtKB-SubCell"/>
</dbReference>
<keyword evidence="2 5" id="KW-0812">Transmembrane</keyword>
<dbReference type="Pfam" id="PF02674">
    <property type="entry name" value="Colicin_V"/>
    <property type="match status" value="1"/>
</dbReference>
<dbReference type="Proteomes" id="UP000595095">
    <property type="component" value="Chromosome"/>
</dbReference>
<dbReference type="RefSeq" id="WP_195812221.1">
    <property type="nucleotide sequence ID" value="NZ_CP064795.1"/>
</dbReference>
<keyword evidence="4 5" id="KW-0472">Membrane</keyword>